<feature type="transmembrane region" description="Helical" evidence="1">
    <location>
        <begin position="90"/>
        <end position="110"/>
    </location>
</feature>
<name>A0A133NJP2_9FUSO</name>
<protein>
    <submittedName>
        <fullName evidence="2">AbgT transporter family protein</fullName>
    </submittedName>
</protein>
<feature type="transmembrane region" description="Helical" evidence="1">
    <location>
        <begin position="210"/>
        <end position="234"/>
    </location>
</feature>
<dbReference type="STRING" id="134605.HMPREF3206_00281"/>
<reference evidence="3" key="1">
    <citation type="submission" date="2016-01" db="EMBL/GenBank/DDBJ databases">
        <authorList>
            <person name="Mitreva M."/>
            <person name="Pepin K.H."/>
            <person name="Mihindukulasuriya K.A."/>
            <person name="Fulton R."/>
            <person name="Fronick C."/>
            <person name="O'Laughlin M."/>
            <person name="Miner T."/>
            <person name="Herter B."/>
            <person name="Rosa B.A."/>
            <person name="Cordes M."/>
            <person name="Tomlinson C."/>
            <person name="Wollam A."/>
            <person name="Palsikar V.B."/>
            <person name="Mardis E.R."/>
            <person name="Wilson R.K."/>
        </authorList>
    </citation>
    <scope>NUCLEOTIDE SEQUENCE [LARGE SCALE GENOMIC DNA]</scope>
    <source>
        <strain evidence="3">CMW8396</strain>
    </source>
</reference>
<feature type="transmembrane region" description="Helical" evidence="1">
    <location>
        <begin position="450"/>
        <end position="469"/>
    </location>
</feature>
<evidence type="ECO:0000313" key="3">
    <source>
        <dbReference type="Proteomes" id="UP000070617"/>
    </source>
</evidence>
<gene>
    <name evidence="2" type="ORF">HMPREF3206_00281</name>
</gene>
<proteinExistence type="predicted"/>
<dbReference type="AlphaFoldDB" id="A0A133NJP2"/>
<dbReference type="RefSeq" id="WP_060793347.1">
    <property type="nucleotide sequence ID" value="NZ_KQ956514.1"/>
</dbReference>
<evidence type="ECO:0000256" key="1">
    <source>
        <dbReference type="SAM" id="Phobius"/>
    </source>
</evidence>
<feature type="transmembrane region" description="Helical" evidence="1">
    <location>
        <begin position="481"/>
        <end position="506"/>
    </location>
</feature>
<dbReference type="PATRIC" id="fig|134605.3.peg.282"/>
<organism evidence="2 3">
    <name type="scientific">Fusobacterium equinum</name>
    <dbReference type="NCBI Taxonomy" id="134605"/>
    <lineage>
        <taxon>Bacteria</taxon>
        <taxon>Fusobacteriati</taxon>
        <taxon>Fusobacteriota</taxon>
        <taxon>Fusobacteriia</taxon>
        <taxon>Fusobacteriales</taxon>
        <taxon>Fusobacteriaceae</taxon>
        <taxon>Fusobacterium</taxon>
    </lineage>
</organism>
<feature type="transmembrane region" description="Helical" evidence="1">
    <location>
        <begin position="169"/>
        <end position="190"/>
    </location>
</feature>
<dbReference type="GO" id="GO:0015558">
    <property type="term" value="F:secondary active p-aminobenzoyl-glutamate transmembrane transporter activity"/>
    <property type="evidence" value="ECO:0007669"/>
    <property type="project" value="InterPro"/>
</dbReference>
<keyword evidence="3" id="KW-1185">Reference proteome</keyword>
<dbReference type="PANTHER" id="PTHR30282">
    <property type="entry name" value="P-AMINOBENZOYL GLUTAMATE TRANSPORTER"/>
    <property type="match status" value="1"/>
</dbReference>
<dbReference type="PANTHER" id="PTHR30282:SF0">
    <property type="entry name" value="P-AMINOBENZOYL-GLUTAMATE TRANSPORT PROTEIN"/>
    <property type="match status" value="1"/>
</dbReference>
<dbReference type="Proteomes" id="UP000070617">
    <property type="component" value="Unassembled WGS sequence"/>
</dbReference>
<keyword evidence="1" id="KW-0472">Membrane</keyword>
<feature type="transmembrane region" description="Helical" evidence="1">
    <location>
        <begin position="393"/>
        <end position="413"/>
    </location>
</feature>
<dbReference type="GO" id="GO:1902604">
    <property type="term" value="P:p-aminobenzoyl-glutamate transmembrane transport"/>
    <property type="evidence" value="ECO:0007669"/>
    <property type="project" value="InterPro"/>
</dbReference>
<dbReference type="EMBL" id="LRPX01000008">
    <property type="protein sequence ID" value="KXA16513.1"/>
    <property type="molecule type" value="Genomic_DNA"/>
</dbReference>
<dbReference type="Pfam" id="PF03806">
    <property type="entry name" value="ABG_transport"/>
    <property type="match status" value="1"/>
</dbReference>
<evidence type="ECO:0000313" key="2">
    <source>
        <dbReference type="EMBL" id="KXA16513.1"/>
    </source>
</evidence>
<feature type="transmembrane region" description="Helical" evidence="1">
    <location>
        <begin position="27"/>
        <end position="49"/>
    </location>
</feature>
<accession>A0A133NJP2</accession>
<feature type="transmembrane region" description="Helical" evidence="1">
    <location>
        <begin position="273"/>
        <end position="294"/>
    </location>
</feature>
<dbReference type="InterPro" id="IPR004697">
    <property type="entry name" value="AbgT"/>
</dbReference>
<comment type="caution">
    <text evidence="2">The sequence shown here is derived from an EMBL/GenBank/DDBJ whole genome shotgun (WGS) entry which is preliminary data.</text>
</comment>
<keyword evidence="1" id="KW-0812">Transmembrane</keyword>
<feature type="transmembrane region" description="Helical" evidence="1">
    <location>
        <begin position="130"/>
        <end position="157"/>
    </location>
</feature>
<feature type="transmembrane region" description="Helical" evidence="1">
    <location>
        <begin position="314"/>
        <end position="333"/>
    </location>
</feature>
<sequence length="518" mass="57326">MANETEFSRKGFLGKVAAISNRLPHPVTIFIILSVVVAFLSVIFSQMGVQVEIEAINRSTKEVELQTFQVRNLLNAEGIRWIFESAVENFISFEPLGVVLFFSLFFNFLNEVGLFPSFLKKSMQKIKGRYVSFFVAFLGVNSSFAGDIGYVLVIPIAGIIYKQLKRNPIAGIILGFSSTSAGFAACLVSIDALLGGLSTSAMSIVNPDYIVTPLANSIFMFFFTFFITFIIAFINDRFIEPQLEGMTLEEEISETEENNFSILTEEENKGLRAAGLGFLVSLAIILILSVPSWAPLRNPNTGKLLLGWSPLLSAIVPVICFIFFVPGLFYGIATKKIRNDKDLMTFLFKSLDGFGAFIVLCFFSSIFISWFSYSQLGIIIAAEGGKFLSGIGLSRLPLIIAFVLFCSFANLFIGSMTSKYVLLAPIFLPMLYKMGISPELAQLAYRIGDSSTNVVSPLMSYFALILIYCNKYNKKFGMGDLITYMIPHAIVILISSLIFLGIWVTFDLPIGFGTVNFL</sequence>
<keyword evidence="1" id="KW-1133">Transmembrane helix</keyword>
<feature type="transmembrane region" description="Helical" evidence="1">
    <location>
        <begin position="420"/>
        <end position="438"/>
    </location>
</feature>
<feature type="transmembrane region" description="Helical" evidence="1">
    <location>
        <begin position="354"/>
        <end position="373"/>
    </location>
</feature>